<dbReference type="PANTHER" id="PTHR10794:SF94">
    <property type="entry name" value="ESTERASE YHET-RELATED"/>
    <property type="match status" value="1"/>
</dbReference>
<dbReference type="RefSeq" id="WP_080317922.1">
    <property type="nucleotide sequence ID" value="NZ_MTBC01000001.1"/>
</dbReference>
<organism evidence="6 7">
    <name type="scientific">Croceivirga radicis</name>
    <dbReference type="NCBI Taxonomy" id="1929488"/>
    <lineage>
        <taxon>Bacteria</taxon>
        <taxon>Pseudomonadati</taxon>
        <taxon>Bacteroidota</taxon>
        <taxon>Flavobacteriia</taxon>
        <taxon>Flavobacteriales</taxon>
        <taxon>Flavobacteriaceae</taxon>
        <taxon>Croceivirga</taxon>
    </lineage>
</organism>
<evidence type="ECO:0000256" key="3">
    <source>
        <dbReference type="ARBA" id="ARBA00022801"/>
    </source>
</evidence>
<keyword evidence="7" id="KW-1185">Reference proteome</keyword>
<dbReference type="GO" id="GO:0034338">
    <property type="term" value="F:short-chain carboxylesterase activity"/>
    <property type="evidence" value="ECO:0007669"/>
    <property type="project" value="TreeGrafter"/>
</dbReference>
<gene>
    <name evidence="6" type="ORF">BUL40_02390</name>
</gene>
<protein>
    <submittedName>
        <fullName evidence="6">Alpha/beta hydrolase</fullName>
    </submittedName>
</protein>
<dbReference type="Pfam" id="PF12146">
    <property type="entry name" value="Hydrolase_4"/>
    <property type="match status" value="1"/>
</dbReference>
<feature type="domain" description="Serine aminopeptidase S33" evidence="5">
    <location>
        <begin position="59"/>
        <end position="268"/>
    </location>
</feature>
<dbReference type="Proteomes" id="UP000191680">
    <property type="component" value="Unassembled WGS sequence"/>
</dbReference>
<feature type="active site" description="Charge relay system" evidence="4">
    <location>
        <position position="266"/>
    </location>
</feature>
<proteinExistence type="inferred from homology"/>
<dbReference type="EMBL" id="MTBC01000001">
    <property type="protein sequence ID" value="OQD44421.1"/>
    <property type="molecule type" value="Genomic_DNA"/>
</dbReference>
<name>A0A1V6LW58_9FLAO</name>
<feature type="active site" description="Charge relay system" evidence="4">
    <location>
        <position position="141"/>
    </location>
</feature>
<keyword evidence="2" id="KW-0719">Serine esterase</keyword>
<dbReference type="InterPro" id="IPR029058">
    <property type="entry name" value="AB_hydrolase_fold"/>
</dbReference>
<evidence type="ECO:0000256" key="4">
    <source>
        <dbReference type="PIRSR" id="PIRSR005211-1"/>
    </source>
</evidence>
<dbReference type="Gene3D" id="3.40.50.1820">
    <property type="entry name" value="alpha/beta hydrolase"/>
    <property type="match status" value="1"/>
</dbReference>
<evidence type="ECO:0000256" key="1">
    <source>
        <dbReference type="ARBA" id="ARBA00010884"/>
    </source>
</evidence>
<dbReference type="AlphaFoldDB" id="A0A1V6LW58"/>
<keyword evidence="3 6" id="KW-0378">Hydrolase</keyword>
<dbReference type="PIRSF" id="PIRSF005211">
    <property type="entry name" value="Ab_hydro_YheT"/>
    <property type="match status" value="1"/>
</dbReference>
<dbReference type="InterPro" id="IPR000952">
    <property type="entry name" value="AB_hydrolase_4_CS"/>
</dbReference>
<dbReference type="SUPFAM" id="SSF53474">
    <property type="entry name" value="alpha/beta-Hydrolases"/>
    <property type="match status" value="1"/>
</dbReference>
<accession>A0A1V6LW58</accession>
<dbReference type="InterPro" id="IPR050960">
    <property type="entry name" value="AB_hydrolase_4_sf"/>
</dbReference>
<dbReference type="PROSITE" id="PS01133">
    <property type="entry name" value="UPF0017"/>
    <property type="match status" value="1"/>
</dbReference>
<evidence type="ECO:0000313" key="6">
    <source>
        <dbReference type="EMBL" id="OQD44421.1"/>
    </source>
</evidence>
<dbReference type="InterPro" id="IPR012020">
    <property type="entry name" value="ABHD4"/>
</dbReference>
<feature type="active site" description="Charge relay system" evidence="4">
    <location>
        <position position="295"/>
    </location>
</feature>
<comment type="caution">
    <text evidence="6">The sequence shown here is derived from an EMBL/GenBank/DDBJ whole genome shotgun (WGS) entry which is preliminary data.</text>
</comment>
<dbReference type="GO" id="GO:0047372">
    <property type="term" value="F:monoacylglycerol lipase activity"/>
    <property type="evidence" value="ECO:0007669"/>
    <property type="project" value="TreeGrafter"/>
</dbReference>
<dbReference type="OrthoDB" id="332676at2"/>
<evidence type="ECO:0000259" key="5">
    <source>
        <dbReference type="Pfam" id="PF12146"/>
    </source>
</evidence>
<comment type="similarity">
    <text evidence="1">Belongs to the AB hydrolase superfamily. AB hydrolase 4 family.</text>
</comment>
<sequence length="321" mass="35821">MPLIPSDYRPPFLFKNGHFSTIYAGLVRKINGVLQRRERLELPDGDFLDLDWSEANAPTNQVCILLHGLEGSAQRHYITGSAKILNQRGIDACAINFRGCSGEPNRLYSSYHSGHTQDLEFVVHHILKQNKYTTIFLKGFSLGANVMLKYLGEKGAQAPVTAAVAVSVPCDLKSACNQLLATKNALYSHRFKKTLLAKLKEKQQKFPDKLDNKAIEDIQTLKDFDDVYTGPAHGFKDALDYYKKASSKQFLQAITVPTLIINAANDSFLGPECYPYQEAEANDNLSLEVPYFGGHVGFWGKNNISYTENRCIAFFASVLAK</sequence>
<dbReference type="InterPro" id="IPR022742">
    <property type="entry name" value="Hydrolase_4"/>
</dbReference>
<evidence type="ECO:0000313" key="7">
    <source>
        <dbReference type="Proteomes" id="UP000191680"/>
    </source>
</evidence>
<dbReference type="PANTHER" id="PTHR10794">
    <property type="entry name" value="ABHYDROLASE DOMAIN-CONTAINING PROTEIN"/>
    <property type="match status" value="1"/>
</dbReference>
<reference evidence="6 7" key="1">
    <citation type="submission" date="2016-12" db="EMBL/GenBank/DDBJ databases">
        <authorList>
            <person name="Song W.-J."/>
            <person name="Kurnit D.M."/>
        </authorList>
    </citation>
    <scope>NUCLEOTIDE SEQUENCE [LARGE SCALE GENOMIC DNA]</scope>
    <source>
        <strain evidence="6 7">HSG9</strain>
    </source>
</reference>
<evidence type="ECO:0000256" key="2">
    <source>
        <dbReference type="ARBA" id="ARBA00022487"/>
    </source>
</evidence>